<dbReference type="PANTHER" id="PTHR30126:SF98">
    <property type="entry name" value="HTH-TYPE TRANSCRIPTIONAL ACTIVATOR BAUR"/>
    <property type="match status" value="1"/>
</dbReference>
<dbReference type="CDD" id="cd05466">
    <property type="entry name" value="PBP2_LTTR_substrate"/>
    <property type="match status" value="1"/>
</dbReference>
<dbReference type="GO" id="GO:0003700">
    <property type="term" value="F:DNA-binding transcription factor activity"/>
    <property type="evidence" value="ECO:0007669"/>
    <property type="project" value="InterPro"/>
</dbReference>
<dbReference type="Pfam" id="PF00126">
    <property type="entry name" value="HTH_1"/>
    <property type="match status" value="1"/>
</dbReference>
<dbReference type="PROSITE" id="PS50931">
    <property type="entry name" value="HTH_LYSR"/>
    <property type="match status" value="1"/>
</dbReference>
<keyword evidence="2" id="KW-0805">Transcription regulation</keyword>
<dbReference type="Gene3D" id="1.10.10.10">
    <property type="entry name" value="Winged helix-like DNA-binding domain superfamily/Winged helix DNA-binding domain"/>
    <property type="match status" value="1"/>
</dbReference>
<keyword evidence="3" id="KW-0238">DNA-binding</keyword>
<protein>
    <submittedName>
        <fullName evidence="6">LysR family transcriptional regulator</fullName>
    </submittedName>
</protein>
<dbReference type="InterPro" id="IPR036390">
    <property type="entry name" value="WH_DNA-bd_sf"/>
</dbReference>
<dbReference type="InterPro" id="IPR005119">
    <property type="entry name" value="LysR_subst-bd"/>
</dbReference>
<dbReference type="PRINTS" id="PR00039">
    <property type="entry name" value="HTHLYSR"/>
</dbReference>
<feature type="domain" description="HTH lysR-type" evidence="5">
    <location>
        <begin position="2"/>
        <end position="59"/>
    </location>
</feature>
<dbReference type="OrthoDB" id="5289971at2"/>
<dbReference type="EMBL" id="LUKE01000001">
    <property type="protein sequence ID" value="KYG66396.1"/>
    <property type="molecule type" value="Genomic_DNA"/>
</dbReference>
<evidence type="ECO:0000313" key="6">
    <source>
        <dbReference type="EMBL" id="KYG66396.1"/>
    </source>
</evidence>
<evidence type="ECO:0000313" key="7">
    <source>
        <dbReference type="Proteomes" id="UP000075320"/>
    </source>
</evidence>
<accession>A0A150WPV7</accession>
<dbReference type="InterPro" id="IPR000847">
    <property type="entry name" value="LysR_HTH_N"/>
</dbReference>
<dbReference type="RefSeq" id="WP_061833961.1">
    <property type="nucleotide sequence ID" value="NZ_LUKE01000001.1"/>
</dbReference>
<evidence type="ECO:0000256" key="4">
    <source>
        <dbReference type="ARBA" id="ARBA00023163"/>
    </source>
</evidence>
<name>A0A150WPV7_BDEBC</name>
<evidence type="ECO:0000259" key="5">
    <source>
        <dbReference type="PROSITE" id="PS50931"/>
    </source>
</evidence>
<dbReference type="SUPFAM" id="SSF46785">
    <property type="entry name" value="Winged helix' DNA-binding domain"/>
    <property type="match status" value="1"/>
</dbReference>
<evidence type="ECO:0000256" key="1">
    <source>
        <dbReference type="ARBA" id="ARBA00009437"/>
    </source>
</evidence>
<evidence type="ECO:0000256" key="3">
    <source>
        <dbReference type="ARBA" id="ARBA00023125"/>
    </source>
</evidence>
<keyword evidence="7" id="KW-1185">Reference proteome</keyword>
<dbReference type="Pfam" id="PF03466">
    <property type="entry name" value="LysR_substrate"/>
    <property type="match status" value="1"/>
</dbReference>
<dbReference type="Gene3D" id="3.40.190.290">
    <property type="match status" value="1"/>
</dbReference>
<comment type="caution">
    <text evidence="6">The sequence shown here is derived from an EMBL/GenBank/DDBJ whole genome shotgun (WGS) entry which is preliminary data.</text>
</comment>
<sequence length="308" mass="34833">MFNYNHLYYFYVTSKLGGVSNAAQYLHISQPSLSSQLKVLESTIGQKLFEKKGRRLQLTSDGETAFAYAKKMFDVANEFAESIKSPTDKQSQRIRIGVTDQVERPFIADLLSPLIRDQKKGIEKTFFVSSAPSEILVNQLRSEEIDLVLTNKPIYADDVEELASASLPVNLLVSSKNLKEFKIRLSRNTSAAEFIRLAPWGMIIPSYKMKLRHETDLFMQEIKSRKKAVFESDIMSVVGRAIVDGAGIGFLPVAYVYDEIRDGILTTLGPKTGYWKHNLYLLGRKNAAHDDTIDEVKNSVKRLEKLVK</sequence>
<proteinExistence type="inferred from homology"/>
<organism evidence="6 7">
    <name type="scientific">Bdellovibrio bacteriovorus</name>
    <dbReference type="NCBI Taxonomy" id="959"/>
    <lineage>
        <taxon>Bacteria</taxon>
        <taxon>Pseudomonadati</taxon>
        <taxon>Bdellovibrionota</taxon>
        <taxon>Bdellovibrionia</taxon>
        <taxon>Bdellovibrionales</taxon>
        <taxon>Pseudobdellovibrionaceae</taxon>
        <taxon>Bdellovibrio</taxon>
    </lineage>
</organism>
<dbReference type="PANTHER" id="PTHR30126">
    <property type="entry name" value="HTH-TYPE TRANSCRIPTIONAL REGULATOR"/>
    <property type="match status" value="1"/>
</dbReference>
<dbReference type="SUPFAM" id="SSF53850">
    <property type="entry name" value="Periplasmic binding protein-like II"/>
    <property type="match status" value="1"/>
</dbReference>
<dbReference type="AlphaFoldDB" id="A0A150WPV7"/>
<evidence type="ECO:0000256" key="2">
    <source>
        <dbReference type="ARBA" id="ARBA00023015"/>
    </source>
</evidence>
<dbReference type="InterPro" id="IPR036388">
    <property type="entry name" value="WH-like_DNA-bd_sf"/>
</dbReference>
<reference evidence="6 7" key="1">
    <citation type="submission" date="2016-03" db="EMBL/GenBank/DDBJ databases">
        <authorList>
            <person name="Ploux O."/>
        </authorList>
    </citation>
    <scope>NUCLEOTIDE SEQUENCE [LARGE SCALE GENOMIC DNA]</scope>
    <source>
        <strain evidence="6 7">R0</strain>
    </source>
</reference>
<comment type="similarity">
    <text evidence="1">Belongs to the LysR transcriptional regulatory family.</text>
</comment>
<dbReference type="Proteomes" id="UP000075320">
    <property type="component" value="Unassembled WGS sequence"/>
</dbReference>
<keyword evidence="4" id="KW-0804">Transcription</keyword>
<gene>
    <name evidence="6" type="ORF">AZI86_04910</name>
</gene>
<dbReference type="GO" id="GO:0000976">
    <property type="term" value="F:transcription cis-regulatory region binding"/>
    <property type="evidence" value="ECO:0007669"/>
    <property type="project" value="TreeGrafter"/>
</dbReference>